<dbReference type="Pfam" id="PF04073">
    <property type="entry name" value="tRNA_edit"/>
    <property type="match status" value="1"/>
</dbReference>
<dbReference type="SUPFAM" id="SSF55826">
    <property type="entry name" value="YbaK/ProRS associated domain"/>
    <property type="match status" value="1"/>
</dbReference>
<evidence type="ECO:0000313" key="2">
    <source>
        <dbReference type="EMBL" id="CDF58616.1"/>
    </source>
</evidence>
<protein>
    <submittedName>
        <fullName evidence="2">tRNA proofreading protein STM4549</fullName>
    </submittedName>
</protein>
<evidence type="ECO:0000313" key="3">
    <source>
        <dbReference type="Proteomes" id="UP000014923"/>
    </source>
</evidence>
<evidence type="ECO:0000259" key="1">
    <source>
        <dbReference type="Pfam" id="PF04073"/>
    </source>
</evidence>
<dbReference type="PANTHER" id="PTHR30411">
    <property type="entry name" value="CYTOPLASMIC PROTEIN"/>
    <property type="match status" value="1"/>
</dbReference>
<organism evidence="2 3">
    <name type="scientific">Thermobrachium celere DSM 8682</name>
    <dbReference type="NCBI Taxonomy" id="941824"/>
    <lineage>
        <taxon>Bacteria</taxon>
        <taxon>Bacillati</taxon>
        <taxon>Bacillota</taxon>
        <taxon>Clostridia</taxon>
        <taxon>Eubacteriales</taxon>
        <taxon>Clostridiaceae</taxon>
        <taxon>Thermobrachium</taxon>
    </lineage>
</organism>
<keyword evidence="3" id="KW-1185">Reference proteome</keyword>
<accession>R7RTA3</accession>
<dbReference type="AlphaFoldDB" id="R7RTA3"/>
<dbReference type="Gene3D" id="3.90.960.10">
    <property type="entry name" value="YbaK/aminoacyl-tRNA synthetase-associated domain"/>
    <property type="match status" value="1"/>
</dbReference>
<gene>
    <name evidence="2" type="ORF">TCEL_00662</name>
</gene>
<comment type="caution">
    <text evidence="2">The sequence shown here is derived from an EMBL/GenBank/DDBJ whole genome shotgun (WGS) entry which is preliminary data.</text>
</comment>
<dbReference type="GO" id="GO:0002161">
    <property type="term" value="F:aminoacyl-tRNA deacylase activity"/>
    <property type="evidence" value="ECO:0007669"/>
    <property type="project" value="InterPro"/>
</dbReference>
<dbReference type="InterPro" id="IPR007214">
    <property type="entry name" value="YbaK/aa-tRNA-synth-assoc-dom"/>
</dbReference>
<dbReference type="EMBL" id="CAVN010000097">
    <property type="protein sequence ID" value="CDF58616.1"/>
    <property type="molecule type" value="Genomic_DNA"/>
</dbReference>
<dbReference type="InterPro" id="IPR036754">
    <property type="entry name" value="YbaK/aa-tRNA-synt-asso_dom_sf"/>
</dbReference>
<name>R7RTA3_9CLOT</name>
<dbReference type="Proteomes" id="UP000014923">
    <property type="component" value="Unassembled WGS sequence"/>
</dbReference>
<dbReference type="OrthoDB" id="9798760at2"/>
<sequence length="161" mass="18216">MSIEKVKEYFRKFDKEKDIMELSTSSATVELAARALNVEEGRIAKSLALKKGEEVIMLVTAGDVKIDNAKFKSEFGVKPKMLSVEETFEYTGHEVGGVCPFALKYNIPVYLDISLKRFQTVFPACGSHNSAIELTCDELDFYSKNNKWVDVCKNWGKKEIE</sequence>
<dbReference type="CDD" id="cd04333">
    <property type="entry name" value="ProX_deacylase"/>
    <property type="match status" value="1"/>
</dbReference>
<reference evidence="2" key="1">
    <citation type="submission" date="2013-03" db="EMBL/GenBank/DDBJ databases">
        <title>Draft genome sequence of the hydrogen-ethanol-producing anaerobic alkalithermophilic Caloramator celere.</title>
        <authorList>
            <person name="Ciranna A."/>
            <person name="Larjo A."/>
            <person name="Kivisto A."/>
            <person name="Santala V."/>
            <person name="Roos C."/>
            <person name="Karp M."/>
        </authorList>
    </citation>
    <scope>NUCLEOTIDE SEQUENCE [LARGE SCALE GENOMIC DNA]</scope>
    <source>
        <strain evidence="2">DSM 8682</strain>
    </source>
</reference>
<dbReference type="RefSeq" id="WP_018662886.1">
    <property type="nucleotide sequence ID" value="NZ_HF952018.1"/>
</dbReference>
<feature type="domain" description="YbaK/aminoacyl-tRNA synthetase-associated" evidence="1">
    <location>
        <begin position="27"/>
        <end position="139"/>
    </location>
</feature>
<dbReference type="HOGENOM" id="CLU_094875_0_3_9"/>
<dbReference type="PANTHER" id="PTHR30411:SF1">
    <property type="entry name" value="CYTOPLASMIC PROTEIN"/>
    <property type="match status" value="1"/>
</dbReference>
<dbReference type="eggNOG" id="COG2606">
    <property type="taxonomic scope" value="Bacteria"/>
</dbReference>
<proteinExistence type="predicted"/>